<keyword evidence="2" id="KW-1185">Reference proteome</keyword>
<dbReference type="Gene3D" id="3.30.2310.20">
    <property type="entry name" value="RelE-like"/>
    <property type="match status" value="1"/>
</dbReference>
<dbReference type="Pfam" id="PF05015">
    <property type="entry name" value="HigB-like_toxin"/>
    <property type="match status" value="1"/>
</dbReference>
<dbReference type="Proteomes" id="UP000811899">
    <property type="component" value="Unassembled WGS sequence"/>
</dbReference>
<dbReference type="SUPFAM" id="SSF143011">
    <property type="entry name" value="RelE-like"/>
    <property type="match status" value="1"/>
</dbReference>
<dbReference type="PANTHER" id="PTHR40266:SF2">
    <property type="entry name" value="TOXIN HIGB-1"/>
    <property type="match status" value="1"/>
</dbReference>
<proteinExistence type="predicted"/>
<dbReference type="RefSeq" id="WP_214172164.1">
    <property type="nucleotide sequence ID" value="NZ_JAHCVJ010000005.1"/>
</dbReference>
<dbReference type="EMBL" id="JAHCVJ010000005">
    <property type="protein sequence ID" value="MBT0665400.1"/>
    <property type="molecule type" value="Genomic_DNA"/>
</dbReference>
<organism evidence="1 2">
    <name type="scientific">Geoanaerobacter pelophilus</name>
    <dbReference type="NCBI Taxonomy" id="60036"/>
    <lineage>
        <taxon>Bacteria</taxon>
        <taxon>Pseudomonadati</taxon>
        <taxon>Thermodesulfobacteriota</taxon>
        <taxon>Desulfuromonadia</taxon>
        <taxon>Geobacterales</taxon>
        <taxon>Geobacteraceae</taxon>
        <taxon>Geoanaerobacter</taxon>
    </lineage>
</organism>
<gene>
    <name evidence="1" type="ORF">KI809_13920</name>
</gene>
<dbReference type="AlphaFoldDB" id="A0AAW4L6G4"/>
<comment type="caution">
    <text evidence="1">The sequence shown here is derived from an EMBL/GenBank/DDBJ whole genome shotgun (WGS) entry which is preliminary data.</text>
</comment>
<evidence type="ECO:0000313" key="2">
    <source>
        <dbReference type="Proteomes" id="UP000811899"/>
    </source>
</evidence>
<dbReference type="InterPro" id="IPR007711">
    <property type="entry name" value="HigB-1"/>
</dbReference>
<dbReference type="PANTHER" id="PTHR40266">
    <property type="entry name" value="TOXIN HIGB-1"/>
    <property type="match status" value="1"/>
</dbReference>
<evidence type="ECO:0000313" key="1">
    <source>
        <dbReference type="EMBL" id="MBT0665400.1"/>
    </source>
</evidence>
<dbReference type="InterPro" id="IPR035093">
    <property type="entry name" value="RelE/ParE_toxin_dom_sf"/>
</dbReference>
<protein>
    <submittedName>
        <fullName evidence="1">Type II toxin-antitoxin system RelE/ParE family toxin</fullName>
    </submittedName>
</protein>
<accession>A0AAW4L6G4</accession>
<name>A0AAW4L6G4_9BACT</name>
<sequence>MIVSFANKETEKLFATGKSKKLPPEIIVRAIMRLAQLDSAREVSDLLMPPSNRLEALSGNRPGQWSIRINDQWRICFSFANGEATAVEITDYH</sequence>
<reference evidence="1 2" key="1">
    <citation type="submission" date="2021-05" db="EMBL/GenBank/DDBJ databases">
        <title>The draft genome of Geobacter pelophilus DSM 12255.</title>
        <authorList>
            <person name="Xu Z."/>
            <person name="Masuda Y."/>
            <person name="Itoh H."/>
            <person name="Senoo K."/>
        </authorList>
    </citation>
    <scope>NUCLEOTIDE SEQUENCE [LARGE SCALE GENOMIC DNA]</scope>
    <source>
        <strain evidence="1 2">DSM 12255</strain>
    </source>
</reference>